<evidence type="ECO:0000256" key="1">
    <source>
        <dbReference type="SAM" id="SignalP"/>
    </source>
</evidence>
<name>A0ABT1QRM8_9GAMM</name>
<feature type="chain" id="PRO_5047175371" description="DUF4185 domain-containing protein" evidence="1">
    <location>
        <begin position="23"/>
        <end position="537"/>
    </location>
</feature>
<evidence type="ECO:0000313" key="3">
    <source>
        <dbReference type="Proteomes" id="UP001165498"/>
    </source>
</evidence>
<keyword evidence="1" id="KW-0732">Signal</keyword>
<reference evidence="2" key="1">
    <citation type="submission" date="2022-07" db="EMBL/GenBank/DDBJ databases">
        <title>Tahibacter sp., a new gammaproteobacterium isolated from the silt sample collected at pig farm.</title>
        <authorList>
            <person name="Chen H."/>
        </authorList>
    </citation>
    <scope>NUCLEOTIDE SEQUENCE</scope>
    <source>
        <strain evidence="2">P2K</strain>
    </source>
</reference>
<evidence type="ECO:0008006" key="4">
    <source>
        <dbReference type="Google" id="ProtNLM"/>
    </source>
</evidence>
<evidence type="ECO:0000313" key="2">
    <source>
        <dbReference type="EMBL" id="MCQ4164962.1"/>
    </source>
</evidence>
<dbReference type="RefSeq" id="WP_255913995.1">
    <property type="nucleotide sequence ID" value="NZ_JANFQO010000007.1"/>
</dbReference>
<proteinExistence type="predicted"/>
<organism evidence="2 3">
    <name type="scientific">Tahibacter harae</name>
    <dbReference type="NCBI Taxonomy" id="2963937"/>
    <lineage>
        <taxon>Bacteria</taxon>
        <taxon>Pseudomonadati</taxon>
        <taxon>Pseudomonadota</taxon>
        <taxon>Gammaproteobacteria</taxon>
        <taxon>Lysobacterales</taxon>
        <taxon>Rhodanobacteraceae</taxon>
        <taxon>Tahibacter</taxon>
    </lineage>
</organism>
<dbReference type="EMBL" id="JANFQO010000007">
    <property type="protein sequence ID" value="MCQ4164962.1"/>
    <property type="molecule type" value="Genomic_DNA"/>
</dbReference>
<keyword evidence="3" id="KW-1185">Reference proteome</keyword>
<protein>
    <recommendedName>
        <fullName evidence="4">DUF4185 domain-containing protein</fullName>
    </recommendedName>
</protein>
<dbReference type="Proteomes" id="UP001165498">
    <property type="component" value="Unassembled WGS sequence"/>
</dbReference>
<gene>
    <name evidence="2" type="ORF">NM961_09595</name>
</gene>
<sequence length="537" mass="56135">MLNRKLTLAVSAALLCAPLAQAQTWTVVAAESGSIVNANLPGASRSITDYLYGDTGNDQFSFRVTAPTASIGYWANRAGVLTQYAATGSNGVLGPGRSGAESAHQFLNLYGSGGAGAGGQRSFIARAGDPAVPAGISYGAWRWDTNRNVEIARTFVSDALGPGLPGWIFPNASDFADLRSMDGGKALLDTSVTNSTSGATSRLIVKHVPGLGNQPCVRAGATEAALAPGLTPGDSFQTPWGMGNLSVSTTGRVYANLNASGSRGGIWEICNGAPRALAADDDDGPLGPDFGVDTAQFINDFYPAFPAQGGHIYFFASFRDTPNVTSRLGLFWNNDAGSGNKPLAMNEATGFHGPNWESTTWKNFTTNTLSVGGRYAAFYACVDTPDNGDPCGYWRVQPGQRPELVALQLSVPGPFGPEAGRTWRSFGASAVLPNGDLLLEAATDPNNETDLWLLEPGKAPRRILRVGQPITFQTTGGPVTANVSSFDLSNGGAAYARGIDSWVGADGSVAVVATLSGYGEVLLRSRPSDRIFKDGFN</sequence>
<comment type="caution">
    <text evidence="2">The sequence shown here is derived from an EMBL/GenBank/DDBJ whole genome shotgun (WGS) entry which is preliminary data.</text>
</comment>
<feature type="signal peptide" evidence="1">
    <location>
        <begin position="1"/>
        <end position="22"/>
    </location>
</feature>
<accession>A0ABT1QRM8</accession>